<dbReference type="Gene3D" id="3.30.420.10">
    <property type="entry name" value="Ribonuclease H-like superfamily/Ribonuclease H"/>
    <property type="match status" value="1"/>
</dbReference>
<dbReference type="AlphaFoldDB" id="A0A212F371"/>
<dbReference type="InterPro" id="IPR002156">
    <property type="entry name" value="RNaseH_domain"/>
</dbReference>
<dbReference type="InterPro" id="IPR050092">
    <property type="entry name" value="RNase_H"/>
</dbReference>
<comment type="caution">
    <text evidence="9">The sequence shown here is derived from an EMBL/GenBank/DDBJ whole genome shotgun (WGS) entry which is preliminary data.</text>
</comment>
<dbReference type="GO" id="GO:0004523">
    <property type="term" value="F:RNA-DNA hybrid ribonuclease activity"/>
    <property type="evidence" value="ECO:0007669"/>
    <property type="project" value="UniProtKB-EC"/>
</dbReference>
<comment type="catalytic activity">
    <reaction evidence="1">
        <text>Endonucleolytic cleavage to 5'-phosphomonoester.</text>
        <dbReference type="EC" id="3.1.26.4"/>
    </reaction>
</comment>
<dbReference type="STRING" id="278856.A0A212F371"/>
<dbReference type="InterPro" id="IPR036397">
    <property type="entry name" value="RNaseH_sf"/>
</dbReference>
<keyword evidence="4" id="KW-0540">Nuclease</keyword>
<dbReference type="GO" id="GO:0043137">
    <property type="term" value="P:DNA replication, removal of RNA primer"/>
    <property type="evidence" value="ECO:0007669"/>
    <property type="project" value="TreeGrafter"/>
</dbReference>
<reference evidence="9 10" key="1">
    <citation type="journal article" date="2011" name="Cell">
        <title>The monarch butterfly genome yields insights into long-distance migration.</title>
        <authorList>
            <person name="Zhan S."/>
            <person name="Merlin C."/>
            <person name="Boore J.L."/>
            <person name="Reppert S.M."/>
        </authorList>
    </citation>
    <scope>NUCLEOTIDE SEQUENCE [LARGE SCALE GENOMIC DNA]</scope>
    <source>
        <strain evidence="9">F-2</strain>
    </source>
</reference>
<dbReference type="GO" id="GO:0046872">
    <property type="term" value="F:metal ion binding"/>
    <property type="evidence" value="ECO:0007669"/>
    <property type="project" value="UniProtKB-KW"/>
</dbReference>
<dbReference type="Proteomes" id="UP000007151">
    <property type="component" value="Unassembled WGS sequence"/>
</dbReference>
<evidence type="ECO:0000256" key="6">
    <source>
        <dbReference type="ARBA" id="ARBA00022759"/>
    </source>
</evidence>
<protein>
    <recommendedName>
        <fullName evidence="3">ribonuclease H</fullName>
        <ecNumber evidence="3">3.1.26.4</ecNumber>
    </recommendedName>
</protein>
<evidence type="ECO:0000313" key="9">
    <source>
        <dbReference type="EMBL" id="OWR48185.1"/>
    </source>
</evidence>
<accession>A0A212F371</accession>
<gene>
    <name evidence="9" type="ORF">KGM_211542</name>
</gene>
<evidence type="ECO:0000259" key="8">
    <source>
        <dbReference type="PROSITE" id="PS50879"/>
    </source>
</evidence>
<organism evidence="9 10">
    <name type="scientific">Danaus plexippus plexippus</name>
    <dbReference type="NCBI Taxonomy" id="278856"/>
    <lineage>
        <taxon>Eukaryota</taxon>
        <taxon>Metazoa</taxon>
        <taxon>Ecdysozoa</taxon>
        <taxon>Arthropoda</taxon>
        <taxon>Hexapoda</taxon>
        <taxon>Insecta</taxon>
        <taxon>Pterygota</taxon>
        <taxon>Neoptera</taxon>
        <taxon>Endopterygota</taxon>
        <taxon>Lepidoptera</taxon>
        <taxon>Glossata</taxon>
        <taxon>Ditrysia</taxon>
        <taxon>Papilionoidea</taxon>
        <taxon>Nymphalidae</taxon>
        <taxon>Danainae</taxon>
        <taxon>Danaini</taxon>
        <taxon>Danaina</taxon>
        <taxon>Danaus</taxon>
        <taxon>Danaus</taxon>
    </lineage>
</organism>
<dbReference type="PANTHER" id="PTHR10642">
    <property type="entry name" value="RIBONUCLEASE H1"/>
    <property type="match status" value="1"/>
</dbReference>
<keyword evidence="5" id="KW-0479">Metal-binding</keyword>
<proteinExistence type="inferred from homology"/>
<evidence type="ECO:0000256" key="3">
    <source>
        <dbReference type="ARBA" id="ARBA00012180"/>
    </source>
</evidence>
<evidence type="ECO:0000313" key="10">
    <source>
        <dbReference type="Proteomes" id="UP000007151"/>
    </source>
</evidence>
<dbReference type="SUPFAM" id="SSF53098">
    <property type="entry name" value="Ribonuclease H-like"/>
    <property type="match status" value="1"/>
</dbReference>
<keyword evidence="7" id="KW-0378">Hydrolase</keyword>
<dbReference type="InParanoid" id="A0A212F371"/>
<keyword evidence="6" id="KW-0255">Endonuclease</keyword>
<name>A0A212F371_DANPL</name>
<dbReference type="Pfam" id="PF00075">
    <property type="entry name" value="RNase_H"/>
    <property type="match status" value="1"/>
</dbReference>
<sequence>MYNNIPLPWLKEKKFLGIWLDPKLTLECHINNVERNACKGLNVMRSLAGVYWGSDPKTLAMMYKTIVRSHFDYSTLAYINANISLLRKLDILQNRALRIITGAMCSTPINSMECESCIPPLLLRRIQIAERFCLKLMSLNNNYTLNHILPPSYNLINSEPYMDCKQLMSGFSPTLLRICVFIKSVFVNMNITDSWPMYSLSFSALIHPVNISNKKILTQSDLHEFIGDNNDVYRIYTDGSKSSDGVTSAFYDPQLKISKCFQINDNCTIYTAECYAILKALEYACNVNNCHIIILTDSQSALLGLEKTCLKYNTSYILYEIKKMLYDMHIHGKVVQLQWVPSHNGIIGNELADQATRGRADGNHSNWMKTPYTDFRCTFTMALKSLYKEYWKTVSKEEGTWYADIQKAPPAQIWYNKLKQYNRKCIVTIITLPDAQSLI</sequence>
<dbReference type="EMBL" id="AGBW02010607">
    <property type="protein sequence ID" value="OWR48185.1"/>
    <property type="molecule type" value="Genomic_DNA"/>
</dbReference>
<dbReference type="GO" id="GO:0003676">
    <property type="term" value="F:nucleic acid binding"/>
    <property type="evidence" value="ECO:0007669"/>
    <property type="project" value="InterPro"/>
</dbReference>
<evidence type="ECO:0000256" key="5">
    <source>
        <dbReference type="ARBA" id="ARBA00022723"/>
    </source>
</evidence>
<comment type="similarity">
    <text evidence="2">Belongs to the RNase H family.</text>
</comment>
<evidence type="ECO:0000256" key="1">
    <source>
        <dbReference type="ARBA" id="ARBA00000077"/>
    </source>
</evidence>
<dbReference type="EC" id="3.1.26.4" evidence="3"/>
<feature type="domain" description="RNase H type-1" evidence="8">
    <location>
        <begin position="229"/>
        <end position="361"/>
    </location>
</feature>
<dbReference type="KEGG" id="dpl:KGM_211542"/>
<dbReference type="PANTHER" id="PTHR10642:SF26">
    <property type="entry name" value="RIBONUCLEASE H1"/>
    <property type="match status" value="1"/>
</dbReference>
<evidence type="ECO:0000256" key="2">
    <source>
        <dbReference type="ARBA" id="ARBA00005300"/>
    </source>
</evidence>
<dbReference type="InterPro" id="IPR012337">
    <property type="entry name" value="RNaseH-like_sf"/>
</dbReference>
<dbReference type="CDD" id="cd09276">
    <property type="entry name" value="Rnase_HI_RT_non_LTR"/>
    <property type="match status" value="1"/>
</dbReference>
<evidence type="ECO:0000256" key="7">
    <source>
        <dbReference type="ARBA" id="ARBA00022801"/>
    </source>
</evidence>
<dbReference type="PROSITE" id="PS50879">
    <property type="entry name" value="RNASE_H_1"/>
    <property type="match status" value="1"/>
</dbReference>
<evidence type="ECO:0000256" key="4">
    <source>
        <dbReference type="ARBA" id="ARBA00022722"/>
    </source>
</evidence>
<keyword evidence="10" id="KW-1185">Reference proteome</keyword>